<accession>A0A8J4X6H2</accession>
<protein>
    <submittedName>
        <fullName evidence="2">Uncharacterized protein</fullName>
    </submittedName>
</protein>
<evidence type="ECO:0000256" key="1">
    <source>
        <dbReference type="SAM" id="MobiDB-lite"/>
    </source>
</evidence>
<comment type="caution">
    <text evidence="2">The sequence shown here is derived from an EMBL/GenBank/DDBJ whole genome shotgun (WGS) entry which is preliminary data.</text>
</comment>
<evidence type="ECO:0000313" key="2">
    <source>
        <dbReference type="EMBL" id="KAF5906002.1"/>
    </source>
</evidence>
<dbReference type="AlphaFoldDB" id="A0A8J4X6H2"/>
<dbReference type="Proteomes" id="UP000727407">
    <property type="component" value="Unassembled WGS sequence"/>
</dbReference>
<sequence>MEEKAHAVKENKEDIGELKKRNSRLEEGEHLTETAVFGACQIQEEMGSQDDRASGKRKRRHKRNA</sequence>
<gene>
    <name evidence="2" type="ORF">DAT39_004266</name>
</gene>
<dbReference type="EMBL" id="QNUK01000038">
    <property type="protein sequence ID" value="KAF5906002.1"/>
    <property type="molecule type" value="Genomic_DNA"/>
</dbReference>
<keyword evidence="3" id="KW-1185">Reference proteome</keyword>
<reference evidence="2" key="1">
    <citation type="submission" date="2020-07" db="EMBL/GenBank/DDBJ databases">
        <title>Clarias magur genome sequencing, assembly and annotation.</title>
        <authorList>
            <person name="Kushwaha B."/>
            <person name="Kumar R."/>
            <person name="Das P."/>
            <person name="Joshi C.G."/>
            <person name="Kumar D."/>
            <person name="Nagpure N.S."/>
            <person name="Pandey M."/>
            <person name="Agarwal S."/>
            <person name="Srivastava S."/>
            <person name="Singh M."/>
            <person name="Sahoo L."/>
            <person name="Jayasankar P."/>
            <person name="Meher P.K."/>
            <person name="Koringa P.G."/>
            <person name="Iquebal M.A."/>
            <person name="Das S.P."/>
            <person name="Bit A."/>
            <person name="Patnaik S."/>
            <person name="Patel N."/>
            <person name="Shah T.M."/>
            <person name="Hinsu A."/>
            <person name="Jena J.K."/>
        </authorList>
    </citation>
    <scope>NUCLEOTIDE SEQUENCE</scope>
    <source>
        <strain evidence="2">CIFAMagur01</strain>
        <tissue evidence="2">Testis</tissue>
    </source>
</reference>
<feature type="region of interest" description="Disordered" evidence="1">
    <location>
        <begin position="42"/>
        <end position="65"/>
    </location>
</feature>
<name>A0A8J4X6H2_CLAMG</name>
<proteinExistence type="predicted"/>
<feature type="compositionally biased region" description="Basic residues" evidence="1">
    <location>
        <begin position="55"/>
        <end position="65"/>
    </location>
</feature>
<feature type="region of interest" description="Disordered" evidence="1">
    <location>
        <begin position="1"/>
        <end position="21"/>
    </location>
</feature>
<organism evidence="2 3">
    <name type="scientific">Clarias magur</name>
    <name type="common">Asian catfish</name>
    <name type="synonym">Macropteronotus magur</name>
    <dbReference type="NCBI Taxonomy" id="1594786"/>
    <lineage>
        <taxon>Eukaryota</taxon>
        <taxon>Metazoa</taxon>
        <taxon>Chordata</taxon>
        <taxon>Craniata</taxon>
        <taxon>Vertebrata</taxon>
        <taxon>Euteleostomi</taxon>
        <taxon>Actinopterygii</taxon>
        <taxon>Neopterygii</taxon>
        <taxon>Teleostei</taxon>
        <taxon>Ostariophysi</taxon>
        <taxon>Siluriformes</taxon>
        <taxon>Clariidae</taxon>
        <taxon>Clarias</taxon>
    </lineage>
</organism>
<evidence type="ECO:0000313" key="3">
    <source>
        <dbReference type="Proteomes" id="UP000727407"/>
    </source>
</evidence>